<dbReference type="PANTHER" id="PTHR10340:SF54">
    <property type="entry name" value="SPHINGOMYELIN PHOSPHODIESTERASE 2"/>
    <property type="match status" value="1"/>
</dbReference>
<dbReference type="GO" id="GO:0061750">
    <property type="term" value="F:acid sphingomyelin phosphodiesterase activity"/>
    <property type="evidence" value="ECO:0007669"/>
    <property type="project" value="TreeGrafter"/>
</dbReference>
<dbReference type="Gene3D" id="1.10.225.10">
    <property type="entry name" value="Saposin-like"/>
    <property type="match status" value="1"/>
</dbReference>
<dbReference type="InterPro" id="IPR029052">
    <property type="entry name" value="Metallo-depent_PP-like"/>
</dbReference>
<feature type="binding site" evidence="13">
    <location>
        <position position="180"/>
    </location>
    <ligand>
        <name>Zn(2+)</name>
        <dbReference type="ChEBI" id="CHEBI:29105"/>
        <label>1</label>
    </ligand>
</feature>
<evidence type="ECO:0000256" key="7">
    <source>
        <dbReference type="ARBA" id="ARBA00022833"/>
    </source>
</evidence>
<feature type="binding site" evidence="13">
    <location>
        <position position="256"/>
    </location>
    <ligand>
        <name>Zn(2+)</name>
        <dbReference type="ChEBI" id="CHEBI:29105"/>
        <label>1</label>
    </ligand>
</feature>
<evidence type="ECO:0000313" key="18">
    <source>
        <dbReference type="WBParaSite" id="SMUV_0000293201-mRNA-1"/>
    </source>
</evidence>
<dbReference type="GO" id="GO:0005615">
    <property type="term" value="C:extracellular space"/>
    <property type="evidence" value="ECO:0007669"/>
    <property type="project" value="TreeGrafter"/>
</dbReference>
<feature type="binding site" evidence="13">
    <location>
        <position position="404"/>
    </location>
    <ligand>
        <name>Zn(2+)</name>
        <dbReference type="ChEBI" id="CHEBI:29105"/>
        <label>2</label>
    </ligand>
</feature>
<feature type="disulfide bond" evidence="14">
    <location>
        <begin position="193"/>
        <end position="203"/>
    </location>
</feature>
<evidence type="ECO:0000256" key="14">
    <source>
        <dbReference type="PIRSR" id="PIRSR000948-2"/>
    </source>
</evidence>
<dbReference type="Pfam" id="PF19272">
    <property type="entry name" value="ASMase_C"/>
    <property type="match status" value="1"/>
</dbReference>
<feature type="disulfide bond" evidence="14">
    <location>
        <begin position="204"/>
        <end position="228"/>
    </location>
</feature>
<feature type="binding site" evidence="13">
    <location>
        <position position="178"/>
    </location>
    <ligand>
        <name>Zn(2+)</name>
        <dbReference type="ChEBI" id="CHEBI:29105"/>
        <label>1</label>
    </ligand>
</feature>
<comment type="catalytic activity">
    <reaction evidence="11">
        <text>a sphingomyelin + H2O = phosphocholine + an N-acylsphing-4-enine + H(+)</text>
        <dbReference type="Rhea" id="RHEA:19253"/>
        <dbReference type="ChEBI" id="CHEBI:15377"/>
        <dbReference type="ChEBI" id="CHEBI:15378"/>
        <dbReference type="ChEBI" id="CHEBI:17636"/>
        <dbReference type="ChEBI" id="CHEBI:52639"/>
        <dbReference type="ChEBI" id="CHEBI:295975"/>
        <dbReference type="EC" id="3.1.4.12"/>
    </reaction>
    <physiologicalReaction direction="left-to-right" evidence="11">
        <dbReference type="Rhea" id="RHEA:19254"/>
    </physiologicalReaction>
</comment>
<evidence type="ECO:0000256" key="11">
    <source>
        <dbReference type="ARBA" id="ARBA00047268"/>
    </source>
</evidence>
<keyword evidence="8 14" id="KW-1015">Disulfide bond</keyword>
<evidence type="ECO:0000259" key="16">
    <source>
        <dbReference type="PROSITE" id="PS50015"/>
    </source>
</evidence>
<keyword evidence="4 13" id="KW-0479">Metal-binding</keyword>
<protein>
    <recommendedName>
        <fullName evidence="12">Sphingomyelin phosphodiesterase</fullName>
        <ecNumber evidence="12">3.1.4.12</ecNumber>
    </recommendedName>
</protein>
<comment type="subcellular location">
    <subcellularLocation>
        <location evidence="1">Secreted</location>
    </subcellularLocation>
</comment>
<feature type="binding site" evidence="13">
    <location>
        <position position="296"/>
    </location>
    <ligand>
        <name>Zn(2+)</name>
        <dbReference type="ChEBI" id="CHEBI:29105"/>
        <label>2</label>
    </ligand>
</feature>
<feature type="disulfide bond" evidence="14">
    <location>
        <begin position="92"/>
        <end position="103"/>
    </location>
</feature>
<dbReference type="AlphaFoldDB" id="A0A0N5AF90"/>
<dbReference type="InterPro" id="IPR008139">
    <property type="entry name" value="SaposinB_dom"/>
</dbReference>
<feature type="binding site" evidence="13">
    <location>
        <position position="256"/>
    </location>
    <ligand>
        <name>Zn(2+)</name>
        <dbReference type="ChEBI" id="CHEBI:29105"/>
        <label>2</label>
    </ligand>
</feature>
<evidence type="ECO:0000313" key="17">
    <source>
        <dbReference type="Proteomes" id="UP000046393"/>
    </source>
</evidence>
<comment type="cofactor">
    <cofactor evidence="13">
        <name>Zn(2+)</name>
        <dbReference type="ChEBI" id="CHEBI:29105"/>
    </cofactor>
    <text evidence="13">Binds 2 Zn(2+) ions per subunit.</text>
</comment>
<feature type="binding site" evidence="13">
    <location>
        <position position="440"/>
    </location>
    <ligand>
        <name>Zn(2+)</name>
        <dbReference type="ChEBI" id="CHEBI:29105"/>
        <label>1</label>
    </ligand>
</feature>
<keyword evidence="10 12" id="KW-0326">Glycosidase</keyword>
<sequence length="554" mass="63570">MRYGLVLLLALAAVVTSTPLVKKPLLPSKYAMANKLWKMAHEPKNKKAMCVACTVIVDGVQILLKQNKTDEEIENFVIILKNIPEFYYSKTCKTLAIEADYVCDHFVHEFGDEAFFVLERVLVTPHEICGALVEDCGTAVNPLNQMWNLTIPARKPQVKPWPTPAPNKPTMRILHLSDIHVDRHYAVGSEAECEEHHPFYEFCCLEFPNERPTTPAVPAGKWGMPYKCDIPYITFESLIKQISEREKVDYIYITGDMEAHNIWDYTREDTMANLNNISSVIHKYFPKTPIFEAIGNHEGVPMDAIAAHGMEEYDKRGPQWLYNTLANNWKPYLTDAAVETVNRASYSIKLKPKLKLISINTVYCSMMNLYNYMNQKDPDGTLKWLITELLASEQAKEKVHIISHIPPGVSYCLKGWSHNFYRIVNRFENTIAAMFFGHTHSDHFQVYYDNLNVSSRPIHVNYIAPSLTTYAYNNPAYRIYTVDGDYSGSSYTVLDTDTYSADILTANAKDQPPQFKHTYSAKADYGLKDLSPKSWDNLIKRMNTDDKLFKQYLW</sequence>
<keyword evidence="7 13" id="KW-0862">Zinc</keyword>
<feature type="chain" id="PRO_5005893028" description="Sphingomyelin phosphodiesterase" evidence="15">
    <location>
        <begin position="18"/>
        <end position="554"/>
    </location>
</feature>
<keyword evidence="17" id="KW-1185">Reference proteome</keyword>
<dbReference type="WBParaSite" id="SMUV_0000293201-mRNA-1">
    <property type="protein sequence ID" value="SMUV_0000293201-mRNA-1"/>
    <property type="gene ID" value="SMUV_0000293201"/>
</dbReference>
<comment type="function">
    <text evidence="12">Converts sphingomyelin to ceramide.</text>
</comment>
<reference evidence="18" key="1">
    <citation type="submission" date="2017-02" db="UniProtKB">
        <authorList>
            <consortium name="WormBaseParasite"/>
        </authorList>
    </citation>
    <scope>IDENTIFICATION</scope>
</reference>
<evidence type="ECO:0000256" key="15">
    <source>
        <dbReference type="SAM" id="SignalP"/>
    </source>
</evidence>
<comment type="similarity">
    <text evidence="2 12">Belongs to the acid sphingomyelinase family.</text>
</comment>
<feature type="domain" description="Saposin B-type" evidence="16">
    <location>
        <begin position="46"/>
        <end position="140"/>
    </location>
</feature>
<dbReference type="InterPro" id="IPR041805">
    <property type="entry name" value="ASMase/PPN1_MPP"/>
</dbReference>
<evidence type="ECO:0000256" key="12">
    <source>
        <dbReference type="PIRNR" id="PIRNR000948"/>
    </source>
</evidence>
<evidence type="ECO:0000256" key="13">
    <source>
        <dbReference type="PIRSR" id="PIRSR000948-1"/>
    </source>
</evidence>
<keyword evidence="3" id="KW-0964">Secreted</keyword>
<dbReference type="InterPro" id="IPR004843">
    <property type="entry name" value="Calcineurin-like_PHP"/>
</dbReference>
<dbReference type="GO" id="GO:0006685">
    <property type="term" value="P:sphingomyelin catabolic process"/>
    <property type="evidence" value="ECO:0007669"/>
    <property type="project" value="UniProtKB-UniRule"/>
</dbReference>
<dbReference type="STRING" id="451379.A0A0N5AF90"/>
<dbReference type="Gene3D" id="3.60.21.10">
    <property type="match status" value="1"/>
</dbReference>
<dbReference type="Pfam" id="PF00149">
    <property type="entry name" value="Metallophos"/>
    <property type="match status" value="1"/>
</dbReference>
<dbReference type="PROSITE" id="PS50015">
    <property type="entry name" value="SAP_B"/>
    <property type="match status" value="1"/>
</dbReference>
<dbReference type="PIRSF" id="PIRSF000948">
    <property type="entry name" value="Sphingomy_PDE"/>
    <property type="match status" value="1"/>
</dbReference>
<evidence type="ECO:0000256" key="10">
    <source>
        <dbReference type="ARBA" id="ARBA00023295"/>
    </source>
</evidence>
<feature type="disulfide bond" evidence="14">
    <location>
        <begin position="53"/>
        <end position="129"/>
    </location>
</feature>
<evidence type="ECO:0000256" key="5">
    <source>
        <dbReference type="ARBA" id="ARBA00022729"/>
    </source>
</evidence>
<dbReference type="InterPro" id="IPR045473">
    <property type="entry name" value="ASM_C"/>
</dbReference>
<dbReference type="SMART" id="SM00741">
    <property type="entry name" value="SapB"/>
    <property type="match status" value="1"/>
</dbReference>
<dbReference type="InterPro" id="IPR011160">
    <property type="entry name" value="Sphingomy_PDE"/>
</dbReference>
<evidence type="ECO:0000256" key="8">
    <source>
        <dbReference type="ARBA" id="ARBA00023157"/>
    </source>
</evidence>
<evidence type="ECO:0000256" key="1">
    <source>
        <dbReference type="ARBA" id="ARBA00004613"/>
    </source>
</evidence>
<feature type="disulfide bond" evidence="14">
    <location>
        <begin position="50"/>
        <end position="136"/>
    </location>
</feature>
<dbReference type="SUPFAM" id="SSF47862">
    <property type="entry name" value="Saposin"/>
    <property type="match status" value="1"/>
</dbReference>
<dbReference type="GO" id="GO:0016798">
    <property type="term" value="F:hydrolase activity, acting on glycosyl bonds"/>
    <property type="evidence" value="ECO:0007669"/>
    <property type="project" value="UniProtKB-KW"/>
</dbReference>
<keyword evidence="9" id="KW-0325">Glycoprotein</keyword>
<keyword evidence="6 12" id="KW-0378">Hydrolase</keyword>
<feature type="binding site" evidence="13">
    <location>
        <position position="438"/>
    </location>
    <ligand>
        <name>Zn(2+)</name>
        <dbReference type="ChEBI" id="CHEBI:29105"/>
        <label>2</label>
    </ligand>
</feature>
<dbReference type="SUPFAM" id="SSF56300">
    <property type="entry name" value="Metallo-dependent phosphatases"/>
    <property type="match status" value="1"/>
</dbReference>
<name>A0A0N5AF90_9BILA</name>
<evidence type="ECO:0000256" key="3">
    <source>
        <dbReference type="ARBA" id="ARBA00022525"/>
    </source>
</evidence>
<dbReference type="InterPro" id="IPR011001">
    <property type="entry name" value="Saposin-like"/>
</dbReference>
<dbReference type="GO" id="GO:0005764">
    <property type="term" value="C:lysosome"/>
    <property type="evidence" value="ECO:0007669"/>
    <property type="project" value="TreeGrafter"/>
</dbReference>
<dbReference type="GO" id="GO:0046513">
    <property type="term" value="P:ceramide biosynthetic process"/>
    <property type="evidence" value="ECO:0007669"/>
    <property type="project" value="TreeGrafter"/>
</dbReference>
<dbReference type="EC" id="3.1.4.12" evidence="12"/>
<dbReference type="Proteomes" id="UP000046393">
    <property type="component" value="Unplaced"/>
</dbReference>
<accession>A0A0N5AF90</accession>
<feature type="disulfide bond" evidence="14">
    <location>
        <begin position="364"/>
        <end position="412"/>
    </location>
</feature>
<feature type="signal peptide" evidence="15">
    <location>
        <begin position="1"/>
        <end position="17"/>
    </location>
</feature>
<evidence type="ECO:0000256" key="9">
    <source>
        <dbReference type="ARBA" id="ARBA00023180"/>
    </source>
</evidence>
<dbReference type="CDD" id="cd00842">
    <property type="entry name" value="MPP_ASMase"/>
    <property type="match status" value="1"/>
</dbReference>
<evidence type="ECO:0000256" key="4">
    <source>
        <dbReference type="ARBA" id="ARBA00022723"/>
    </source>
</evidence>
<proteinExistence type="inferred from homology"/>
<organism evidence="17 18">
    <name type="scientific">Syphacia muris</name>
    <dbReference type="NCBI Taxonomy" id="451379"/>
    <lineage>
        <taxon>Eukaryota</taxon>
        <taxon>Metazoa</taxon>
        <taxon>Ecdysozoa</taxon>
        <taxon>Nematoda</taxon>
        <taxon>Chromadorea</taxon>
        <taxon>Rhabditida</taxon>
        <taxon>Spirurina</taxon>
        <taxon>Oxyuridomorpha</taxon>
        <taxon>Oxyuroidea</taxon>
        <taxon>Oxyuridae</taxon>
        <taxon>Syphacia</taxon>
    </lineage>
</organism>
<keyword evidence="5 15" id="KW-0732">Signal</keyword>
<dbReference type="GO" id="GO:0016020">
    <property type="term" value="C:membrane"/>
    <property type="evidence" value="ECO:0007669"/>
    <property type="project" value="GOC"/>
</dbReference>
<evidence type="ECO:0000256" key="6">
    <source>
        <dbReference type="ARBA" id="ARBA00022801"/>
    </source>
</evidence>
<dbReference type="GO" id="GO:0046872">
    <property type="term" value="F:metal ion binding"/>
    <property type="evidence" value="ECO:0007669"/>
    <property type="project" value="UniProtKB-KW"/>
</dbReference>
<dbReference type="PANTHER" id="PTHR10340">
    <property type="entry name" value="SPHINGOMYELIN PHOSPHODIESTERASE"/>
    <property type="match status" value="1"/>
</dbReference>
<evidence type="ECO:0000256" key="2">
    <source>
        <dbReference type="ARBA" id="ARBA00008234"/>
    </source>
</evidence>